<keyword evidence="1" id="KW-0812">Transmembrane</keyword>
<reference evidence="2 4" key="1">
    <citation type="submission" date="2020-01" db="EMBL/GenBank/DDBJ databases">
        <authorList>
            <consortium name="DOE Joint Genome Institute"/>
            <person name="Haridas S."/>
            <person name="Albert R."/>
            <person name="Binder M."/>
            <person name="Bloem J."/>
            <person name="Labutti K."/>
            <person name="Salamov A."/>
            <person name="Andreopoulos B."/>
            <person name="Baker S.E."/>
            <person name="Barry K."/>
            <person name="Bills G."/>
            <person name="Bluhm B.H."/>
            <person name="Cannon C."/>
            <person name="Castanera R."/>
            <person name="Culley D.E."/>
            <person name="Daum C."/>
            <person name="Ezra D."/>
            <person name="Gonzalez J.B."/>
            <person name="Henrissat B."/>
            <person name="Kuo A."/>
            <person name="Liang C."/>
            <person name="Lipzen A."/>
            <person name="Lutzoni F."/>
            <person name="Magnuson J."/>
            <person name="Mondo S."/>
            <person name="Nolan M."/>
            <person name="Ohm R."/>
            <person name="Pangilinan J."/>
            <person name="Park H.-J."/>
            <person name="Ramirez L."/>
            <person name="Alfaro M."/>
            <person name="Sun H."/>
            <person name="Tritt A."/>
            <person name="Yoshinaga Y."/>
            <person name="Zwiers L.-H."/>
            <person name="Turgeon B.G."/>
            <person name="Goodwin S.B."/>
            <person name="Spatafora J.W."/>
            <person name="Crous P.W."/>
            <person name="Grigoriev I.V."/>
        </authorList>
    </citation>
    <scope>NUCLEOTIDE SEQUENCE</scope>
    <source>
        <strain evidence="2 4">CBS 781.70</strain>
    </source>
</reference>
<feature type="transmembrane region" description="Helical" evidence="1">
    <location>
        <begin position="75"/>
        <end position="97"/>
    </location>
</feature>
<evidence type="ECO:0000313" key="2">
    <source>
        <dbReference type="EMBL" id="KAF1817284.1"/>
    </source>
</evidence>
<dbReference type="RefSeq" id="XP_033538915.1">
    <property type="nucleotide sequence ID" value="XM_033673888.1"/>
</dbReference>
<name>A0A6G1GGZ8_9PEZI</name>
<keyword evidence="3" id="KW-1185">Reference proteome</keyword>
<evidence type="ECO:0000313" key="4">
    <source>
        <dbReference type="RefSeq" id="XP_033538915.1"/>
    </source>
</evidence>
<keyword evidence="1" id="KW-0472">Membrane</keyword>
<feature type="transmembrane region" description="Helical" evidence="1">
    <location>
        <begin position="45"/>
        <end position="63"/>
    </location>
</feature>
<organism evidence="2">
    <name type="scientific">Eremomyces bilateralis CBS 781.70</name>
    <dbReference type="NCBI Taxonomy" id="1392243"/>
    <lineage>
        <taxon>Eukaryota</taxon>
        <taxon>Fungi</taxon>
        <taxon>Dikarya</taxon>
        <taxon>Ascomycota</taxon>
        <taxon>Pezizomycotina</taxon>
        <taxon>Dothideomycetes</taxon>
        <taxon>Dothideomycetes incertae sedis</taxon>
        <taxon>Eremomycetales</taxon>
        <taxon>Eremomycetaceae</taxon>
        <taxon>Eremomyces</taxon>
    </lineage>
</organism>
<keyword evidence="1" id="KW-1133">Transmembrane helix</keyword>
<dbReference type="AlphaFoldDB" id="A0A6G1GGZ8"/>
<evidence type="ECO:0000256" key="1">
    <source>
        <dbReference type="SAM" id="Phobius"/>
    </source>
</evidence>
<reference evidence="4" key="2">
    <citation type="submission" date="2020-04" db="EMBL/GenBank/DDBJ databases">
        <authorList>
            <consortium name="NCBI Genome Project"/>
        </authorList>
    </citation>
    <scope>NUCLEOTIDE SEQUENCE</scope>
    <source>
        <strain evidence="4">CBS 781.70</strain>
    </source>
</reference>
<proteinExistence type="predicted"/>
<protein>
    <submittedName>
        <fullName evidence="2 4">Uncharacterized protein</fullName>
    </submittedName>
</protein>
<evidence type="ECO:0000313" key="3">
    <source>
        <dbReference type="Proteomes" id="UP000504638"/>
    </source>
</evidence>
<dbReference type="EMBL" id="ML975149">
    <property type="protein sequence ID" value="KAF1817284.1"/>
    <property type="molecule type" value="Genomic_DNA"/>
</dbReference>
<dbReference type="Proteomes" id="UP000504638">
    <property type="component" value="Unplaced"/>
</dbReference>
<dbReference type="GeneID" id="54414458"/>
<sequence>MNSAAVEEYLRLALFHALILCTTVLTGFNWSLLNSSSPSTAIADRIMPNVIIFSTLNFQFALLNSNAGMYFRFSSVCLAIFTAVSGGLFPMSVWHLIRPKRAFWYTHCLG</sequence>
<gene>
    <name evidence="2 4" type="ORF">P152DRAFT_14482</name>
</gene>
<feature type="transmembrane region" description="Helical" evidence="1">
    <location>
        <begin position="12"/>
        <end position="33"/>
    </location>
</feature>
<reference evidence="4" key="3">
    <citation type="submission" date="2025-04" db="UniProtKB">
        <authorList>
            <consortium name="RefSeq"/>
        </authorList>
    </citation>
    <scope>IDENTIFICATION</scope>
    <source>
        <strain evidence="4">CBS 781.70</strain>
    </source>
</reference>
<accession>A0A6G1GGZ8</accession>